<comment type="caution">
    <text evidence="1">The sequence shown here is derived from an EMBL/GenBank/DDBJ whole genome shotgun (WGS) entry which is preliminary data.</text>
</comment>
<dbReference type="Proteomes" id="UP001224359">
    <property type="component" value="Unassembled WGS sequence"/>
</dbReference>
<gene>
    <name evidence="1" type="ORF">J2S77_000779</name>
</gene>
<evidence type="ECO:0000313" key="1">
    <source>
        <dbReference type="EMBL" id="MDQ0158823.1"/>
    </source>
</evidence>
<dbReference type="EMBL" id="JAUSTQ010000002">
    <property type="protein sequence ID" value="MDQ0158823.1"/>
    <property type="molecule type" value="Genomic_DNA"/>
</dbReference>
<reference evidence="1 2" key="1">
    <citation type="submission" date="2023-07" db="EMBL/GenBank/DDBJ databases">
        <title>Genomic Encyclopedia of Type Strains, Phase IV (KMG-IV): sequencing the most valuable type-strain genomes for metagenomic binning, comparative biology and taxonomic classification.</title>
        <authorList>
            <person name="Goeker M."/>
        </authorList>
    </citation>
    <scope>NUCLEOTIDE SEQUENCE [LARGE SCALE GENOMIC DNA]</scope>
    <source>
        <strain evidence="1 2">DSM 16460</strain>
    </source>
</reference>
<name>A0ABT9VD15_9BACI</name>
<evidence type="ECO:0000313" key="2">
    <source>
        <dbReference type="Proteomes" id="UP001224359"/>
    </source>
</evidence>
<protein>
    <submittedName>
        <fullName evidence="1">Uncharacterized protein</fullName>
    </submittedName>
</protein>
<sequence>MMRHLALLCALFYSKGVKDSAKDEIHNQA</sequence>
<accession>A0ABT9VD15</accession>
<keyword evidence="2" id="KW-1185">Reference proteome</keyword>
<proteinExistence type="predicted"/>
<organism evidence="1 2">
    <name type="scientific">Alkalibacillus salilacus</name>
    <dbReference type="NCBI Taxonomy" id="284582"/>
    <lineage>
        <taxon>Bacteria</taxon>
        <taxon>Bacillati</taxon>
        <taxon>Bacillota</taxon>
        <taxon>Bacilli</taxon>
        <taxon>Bacillales</taxon>
        <taxon>Bacillaceae</taxon>
        <taxon>Alkalibacillus</taxon>
    </lineage>
</organism>